<gene>
    <name evidence="4" type="ORF">FC770_00665</name>
</gene>
<dbReference type="RefSeq" id="WP_137064201.1">
    <property type="nucleotide sequence ID" value="NZ_CP040748.1"/>
</dbReference>
<sequence>MSTLDTPAPQAPTGHAADQVDPRGPQFGAVLTTVVLAVVLATAPSAFAVVLLAVQAVLFAAGALLGVSRTPYAWLFRTLVRPRLGPPAEWEDSAPPRFAQAVGLAFAVVGLVGFLAGLQIVGLVAVGFALAAALLNAAFGFCLGCEMYLLLRRATSPRTA</sequence>
<feature type="region of interest" description="Disordered" evidence="1">
    <location>
        <begin position="1"/>
        <end position="20"/>
    </location>
</feature>
<dbReference type="OrthoDB" id="345402at2"/>
<reference evidence="4 5" key="1">
    <citation type="submission" date="2019-04" db="EMBL/GenBank/DDBJ databases">
        <authorList>
            <person name="Dong K."/>
        </authorList>
    </citation>
    <scope>NUCLEOTIDE SEQUENCE [LARGE SCALE GENOMIC DNA]</scope>
    <source>
        <strain evidence="5">dk3543</strain>
    </source>
</reference>
<evidence type="ECO:0000313" key="5">
    <source>
        <dbReference type="Proteomes" id="UP000307808"/>
    </source>
</evidence>
<accession>A0A4U2YQM9</accession>
<organism evidence="4 5">
    <name type="scientific">Nocardioides jishulii</name>
    <dbReference type="NCBI Taxonomy" id="2575440"/>
    <lineage>
        <taxon>Bacteria</taxon>
        <taxon>Bacillati</taxon>
        <taxon>Actinomycetota</taxon>
        <taxon>Actinomycetes</taxon>
        <taxon>Propionibacteriales</taxon>
        <taxon>Nocardioidaceae</taxon>
        <taxon>Nocardioides</taxon>
    </lineage>
</organism>
<keyword evidence="2" id="KW-0472">Membrane</keyword>
<name>A0A4U2YQM9_9ACTN</name>
<dbReference type="EMBL" id="SZPY01000001">
    <property type="protein sequence ID" value="TKI63736.1"/>
    <property type="molecule type" value="Genomic_DNA"/>
</dbReference>
<evidence type="ECO:0000313" key="4">
    <source>
        <dbReference type="EMBL" id="TKI63736.1"/>
    </source>
</evidence>
<feature type="transmembrane region" description="Helical" evidence="2">
    <location>
        <begin position="128"/>
        <end position="151"/>
    </location>
</feature>
<proteinExistence type="predicted"/>
<keyword evidence="2" id="KW-1133">Transmembrane helix</keyword>
<keyword evidence="5" id="KW-1185">Reference proteome</keyword>
<feature type="transmembrane region" description="Helical" evidence="2">
    <location>
        <begin position="34"/>
        <end position="67"/>
    </location>
</feature>
<evidence type="ECO:0000256" key="2">
    <source>
        <dbReference type="SAM" id="Phobius"/>
    </source>
</evidence>
<comment type="caution">
    <text evidence="4">The sequence shown here is derived from an EMBL/GenBank/DDBJ whole genome shotgun (WGS) entry which is preliminary data.</text>
</comment>
<keyword evidence="2" id="KW-0812">Transmembrane</keyword>
<feature type="domain" description="DUF4395" evidence="3">
    <location>
        <begin position="20"/>
        <end position="153"/>
    </location>
</feature>
<dbReference type="InterPro" id="IPR025508">
    <property type="entry name" value="DUF4395"/>
</dbReference>
<dbReference type="Pfam" id="PF14340">
    <property type="entry name" value="DUF4395"/>
    <property type="match status" value="1"/>
</dbReference>
<dbReference type="Proteomes" id="UP000307808">
    <property type="component" value="Unassembled WGS sequence"/>
</dbReference>
<evidence type="ECO:0000256" key="1">
    <source>
        <dbReference type="SAM" id="MobiDB-lite"/>
    </source>
</evidence>
<evidence type="ECO:0000259" key="3">
    <source>
        <dbReference type="Pfam" id="PF14340"/>
    </source>
</evidence>
<feature type="transmembrane region" description="Helical" evidence="2">
    <location>
        <begin position="101"/>
        <end position="122"/>
    </location>
</feature>
<dbReference type="AlphaFoldDB" id="A0A4U2YQM9"/>
<protein>
    <submittedName>
        <fullName evidence="4">DUF4395 domain-containing protein</fullName>
    </submittedName>
</protein>